<protein>
    <submittedName>
        <fullName evidence="2">Uncharacterized protein</fullName>
    </submittedName>
</protein>
<dbReference type="HOGENOM" id="CLU_3335644_0_0_1"/>
<reference evidence="2" key="1">
    <citation type="submission" date="2011-11" db="EMBL/GenBank/DDBJ databases">
        <title>The Genome Sequence of Fusarium oxysporum PHW808.</title>
        <authorList>
            <consortium name="The Broad Institute Genome Sequencing Platform"/>
            <person name="Ma L.-J."/>
            <person name="Gale L.R."/>
            <person name="Schwartz D.C."/>
            <person name="Zhou S."/>
            <person name="Corby-Kistler H."/>
            <person name="Young S.K."/>
            <person name="Zeng Q."/>
            <person name="Gargeya S."/>
            <person name="Fitzgerald M."/>
            <person name="Haas B."/>
            <person name="Abouelleil A."/>
            <person name="Alvarado L."/>
            <person name="Arachchi H.M."/>
            <person name="Berlin A."/>
            <person name="Brown A."/>
            <person name="Chapman S.B."/>
            <person name="Chen Z."/>
            <person name="Dunbar C."/>
            <person name="Freedman E."/>
            <person name="Gearin G."/>
            <person name="Goldberg J."/>
            <person name="Griggs A."/>
            <person name="Gujja S."/>
            <person name="Heiman D."/>
            <person name="Howarth C."/>
            <person name="Larson L."/>
            <person name="Lui A."/>
            <person name="MacDonald P.J.P."/>
            <person name="Montmayeur A."/>
            <person name="Murphy C."/>
            <person name="Neiman D."/>
            <person name="Pearson M."/>
            <person name="Priest M."/>
            <person name="Roberts A."/>
            <person name="Saif S."/>
            <person name="Shea T."/>
            <person name="Shenoy N."/>
            <person name="Sisk P."/>
            <person name="Stolte C."/>
            <person name="Sykes S."/>
            <person name="Wortman J."/>
            <person name="Nusbaum C."/>
            <person name="Birren B."/>
        </authorList>
    </citation>
    <scope>NUCLEOTIDE SEQUENCE [LARGE SCALE GENOMIC DNA]</scope>
    <source>
        <strain evidence="2">54008</strain>
    </source>
</reference>
<gene>
    <name evidence="2" type="ORF">FOPG_19862</name>
    <name evidence="1" type="ORF">FOPG_19974</name>
</gene>
<dbReference type="EMBL" id="KK034785">
    <property type="protein sequence ID" value="EXL63754.1"/>
    <property type="molecule type" value="Genomic_DNA"/>
</dbReference>
<sequence>MMNDSFTYMPMREYPFVHIILGDDVKGFSAQIYNCFNI</sequence>
<reference evidence="2" key="2">
    <citation type="submission" date="2014-03" db="EMBL/GenBank/DDBJ databases">
        <title>The Genome Annotation of Fusarium oxysporum PHW808.</title>
        <authorList>
            <consortium name="The Broad Institute Genomics Platform"/>
            <person name="Ma L.-J."/>
            <person name="Corby-Kistler H."/>
            <person name="Broz K."/>
            <person name="Gale L.R."/>
            <person name="Jonkers W."/>
            <person name="O'Donnell K."/>
            <person name="Ploetz R."/>
            <person name="Steinberg C."/>
            <person name="Schwartz D.C."/>
            <person name="VanEtten H."/>
            <person name="Zhou S."/>
            <person name="Young S.K."/>
            <person name="Zeng Q."/>
            <person name="Gargeya S."/>
            <person name="Fitzgerald M."/>
            <person name="Abouelleil A."/>
            <person name="Alvarado L."/>
            <person name="Chapman S.B."/>
            <person name="Gainer-Dewar J."/>
            <person name="Goldberg J."/>
            <person name="Griggs A."/>
            <person name="Gujja S."/>
            <person name="Hansen M."/>
            <person name="Howarth C."/>
            <person name="Imamovic A."/>
            <person name="Ireland A."/>
            <person name="Larimer J."/>
            <person name="McCowan C."/>
            <person name="Murphy C."/>
            <person name="Pearson M."/>
            <person name="Poon T.W."/>
            <person name="Priest M."/>
            <person name="Roberts A."/>
            <person name="Saif S."/>
            <person name="Shea T."/>
            <person name="Sykes S."/>
            <person name="Wortman J."/>
            <person name="Nusbaum C."/>
            <person name="Birren B."/>
        </authorList>
    </citation>
    <scope>NUCLEOTIDE SEQUENCE</scope>
    <source>
        <strain evidence="2">54008</strain>
    </source>
</reference>
<evidence type="ECO:0000313" key="1">
    <source>
        <dbReference type="EMBL" id="EXL63754.1"/>
    </source>
</evidence>
<accession>X0HRQ9</accession>
<organism evidence="2">
    <name type="scientific">Fusarium oxysporum f. sp. conglutinans race 2 54008</name>
    <dbReference type="NCBI Taxonomy" id="1089457"/>
    <lineage>
        <taxon>Eukaryota</taxon>
        <taxon>Fungi</taxon>
        <taxon>Dikarya</taxon>
        <taxon>Ascomycota</taxon>
        <taxon>Pezizomycotina</taxon>
        <taxon>Sordariomycetes</taxon>
        <taxon>Hypocreomycetidae</taxon>
        <taxon>Hypocreales</taxon>
        <taxon>Nectriaceae</taxon>
        <taxon>Fusarium</taxon>
        <taxon>Fusarium oxysporum species complex</taxon>
    </lineage>
</organism>
<dbReference type="EMBL" id="KK034629">
    <property type="protein sequence ID" value="EXL63864.1"/>
    <property type="molecule type" value="Genomic_DNA"/>
</dbReference>
<evidence type="ECO:0000313" key="2">
    <source>
        <dbReference type="EMBL" id="EXL63864.1"/>
    </source>
</evidence>
<name>X0HRQ9_FUSOX</name>
<dbReference type="AlphaFoldDB" id="X0HRQ9"/>
<proteinExistence type="predicted"/>
<dbReference type="Proteomes" id="UP000030676">
    <property type="component" value="Unassembled WGS sequence"/>
</dbReference>